<reference evidence="2" key="1">
    <citation type="journal article" date="2019" name="Int. J. Syst. Evol. Microbiol.">
        <title>The Global Catalogue of Microorganisms (GCM) 10K type strain sequencing project: providing services to taxonomists for standard genome sequencing and annotation.</title>
        <authorList>
            <consortium name="The Broad Institute Genomics Platform"/>
            <consortium name="The Broad Institute Genome Sequencing Center for Infectious Disease"/>
            <person name="Wu L."/>
            <person name="Ma J."/>
        </authorList>
    </citation>
    <scope>NUCLEOTIDE SEQUENCE [LARGE SCALE GENOMIC DNA]</scope>
    <source>
        <strain evidence="2">KCTC 52924</strain>
    </source>
</reference>
<dbReference type="RefSeq" id="WP_251808800.1">
    <property type="nucleotide sequence ID" value="NZ_CP166679.1"/>
</dbReference>
<name>A0ABW5VAV3_9FLAO</name>
<comment type="caution">
    <text evidence="1">The sequence shown here is derived from an EMBL/GenBank/DDBJ whole genome shotgun (WGS) entry which is preliminary data.</text>
</comment>
<dbReference type="EMBL" id="JBHUOK010000005">
    <property type="protein sequence ID" value="MFD2788803.1"/>
    <property type="molecule type" value="Genomic_DNA"/>
</dbReference>
<proteinExistence type="predicted"/>
<protein>
    <recommendedName>
        <fullName evidence="3">Lipoprotein</fullName>
    </recommendedName>
</protein>
<sequence>MFLFSCIKDDSFPQIENITKGKKWTLEIGSSPLEVYKQLQKISVEKNIHSVNINYKKPYSKPEEIRSDISLYNAITLETTTGVLERVLIQFDQNKVTSIEKGGGMLDPIQNWPEDQPSDISININDPLDSIMGKLIAIYQIPMYQDLQIVLPPKSLEKPYDPDMKNYDEWFFTFFENISSSKDGRNSVTLFFKNNKLIKIRNQYDEFEIVN</sequence>
<evidence type="ECO:0000313" key="2">
    <source>
        <dbReference type="Proteomes" id="UP001597532"/>
    </source>
</evidence>
<keyword evidence="2" id="KW-1185">Reference proteome</keyword>
<evidence type="ECO:0000313" key="1">
    <source>
        <dbReference type="EMBL" id="MFD2788803.1"/>
    </source>
</evidence>
<organism evidence="1 2">
    <name type="scientific">Arenibacter antarcticus</name>
    <dbReference type="NCBI Taxonomy" id="2040469"/>
    <lineage>
        <taxon>Bacteria</taxon>
        <taxon>Pseudomonadati</taxon>
        <taxon>Bacteroidota</taxon>
        <taxon>Flavobacteriia</taxon>
        <taxon>Flavobacteriales</taxon>
        <taxon>Flavobacteriaceae</taxon>
        <taxon>Arenibacter</taxon>
    </lineage>
</organism>
<evidence type="ECO:0008006" key="3">
    <source>
        <dbReference type="Google" id="ProtNLM"/>
    </source>
</evidence>
<accession>A0ABW5VAV3</accession>
<dbReference type="Proteomes" id="UP001597532">
    <property type="component" value="Unassembled WGS sequence"/>
</dbReference>
<gene>
    <name evidence="1" type="ORF">ACFS1K_03400</name>
</gene>